<dbReference type="OrthoDB" id="69345at2157"/>
<proteinExistence type="predicted"/>
<dbReference type="EMBL" id="CP002772">
    <property type="protein sequence ID" value="AEG19095.1"/>
    <property type="molecule type" value="Genomic_DNA"/>
</dbReference>
<gene>
    <name evidence="2" type="ordered locus">MSWAN_2087</name>
</gene>
<feature type="region of interest" description="Disordered" evidence="1">
    <location>
        <begin position="1"/>
        <end position="26"/>
    </location>
</feature>
<organism evidence="2 3">
    <name type="scientific">Methanobacterium paludis (strain DSM 25820 / JCM 18151 / SWAN1)</name>
    <dbReference type="NCBI Taxonomy" id="868131"/>
    <lineage>
        <taxon>Archaea</taxon>
        <taxon>Methanobacteriati</taxon>
        <taxon>Methanobacteriota</taxon>
        <taxon>Methanomada group</taxon>
        <taxon>Methanobacteria</taxon>
        <taxon>Methanobacteriales</taxon>
        <taxon>Methanobacteriaceae</taxon>
        <taxon>Methanobacterium</taxon>
    </lineage>
</organism>
<evidence type="ECO:0000313" key="3">
    <source>
        <dbReference type="Proteomes" id="UP000009231"/>
    </source>
</evidence>
<dbReference type="AlphaFoldDB" id="F6D2W6"/>
<evidence type="ECO:0008006" key="4">
    <source>
        <dbReference type="Google" id="ProtNLM"/>
    </source>
</evidence>
<dbReference type="KEGG" id="mew:MSWAN_2087"/>
<sequence>MEKFRLKQTQSLLKEAEKSKNTAEKLKTPKEGKIDVDLFVEILNDMIEAEEFIYSSRPSQKLDDNNAKLFCNSIINIRHKLDEILADFGVIEKESVEEEIKKLSENFLILTTKSSFKKALNKLGVEPQRIIVAGVPLEVEDMKLINPKIPESAFGAIKKKIDHVKHDISRKKDQFNPTDILVVVEHDKSGEILGSRAHELYNAHIIVTDNLKDITAEEFRKFLP</sequence>
<reference evidence="2 3" key="1">
    <citation type="journal article" date="2014" name="Int. J. Syst. Evol. Microbiol.">
        <title>Methanobacterium paludis sp. nov. and a novel strain of Methanobacterium lacus isolated from northern peatlands.</title>
        <authorList>
            <person name="Cadillo-Quiroz H."/>
            <person name="Brauer S.L."/>
            <person name="Goodson N."/>
            <person name="Yavitt J.B."/>
            <person name="Zinder S.H."/>
        </authorList>
    </citation>
    <scope>NUCLEOTIDE SEQUENCE [LARGE SCALE GENOMIC DNA]</scope>
    <source>
        <strain evidence="3">DSM 25820 / JCM 18151 / SWAN1</strain>
    </source>
</reference>
<evidence type="ECO:0000313" key="2">
    <source>
        <dbReference type="EMBL" id="AEG19095.1"/>
    </source>
</evidence>
<dbReference type="HOGENOM" id="CLU_108341_0_0_2"/>
<evidence type="ECO:0000256" key="1">
    <source>
        <dbReference type="SAM" id="MobiDB-lite"/>
    </source>
</evidence>
<accession>F6D2W6</accession>
<dbReference type="RefSeq" id="WP_013826594.1">
    <property type="nucleotide sequence ID" value="NC_015574.1"/>
</dbReference>
<keyword evidence="3" id="KW-1185">Reference proteome</keyword>
<name>F6D2W6_METPW</name>
<dbReference type="eggNOG" id="arCOG04872">
    <property type="taxonomic scope" value="Archaea"/>
</dbReference>
<dbReference type="InterPro" id="IPR016736">
    <property type="entry name" value="MJ1481-like"/>
</dbReference>
<dbReference type="Pfam" id="PF09873">
    <property type="entry name" value="SepCysE"/>
    <property type="match status" value="1"/>
</dbReference>
<protein>
    <recommendedName>
        <fullName evidence="4">DUF2100 domain-containing protein</fullName>
    </recommendedName>
</protein>
<dbReference type="Proteomes" id="UP000009231">
    <property type="component" value="Chromosome"/>
</dbReference>
<dbReference type="GeneID" id="10669605"/>
<feature type="compositionally biased region" description="Basic and acidic residues" evidence="1">
    <location>
        <begin position="14"/>
        <end position="26"/>
    </location>
</feature>
<dbReference type="STRING" id="868131.MSWAN_2087"/>